<protein>
    <recommendedName>
        <fullName evidence="4">EthD domain-containing protein</fullName>
    </recommendedName>
</protein>
<evidence type="ECO:0000313" key="2">
    <source>
        <dbReference type="EMBL" id="OSS48317.1"/>
    </source>
</evidence>
<dbReference type="AlphaFoldDB" id="A0A1Y2LYP3"/>
<gene>
    <name evidence="2" type="ORF">B5807_07776</name>
</gene>
<feature type="signal peptide" evidence="1">
    <location>
        <begin position="1"/>
        <end position="16"/>
    </location>
</feature>
<evidence type="ECO:0008006" key="4">
    <source>
        <dbReference type="Google" id="ProtNLM"/>
    </source>
</evidence>
<dbReference type="InParanoid" id="A0A1Y2LYP3"/>
<dbReference type="Proteomes" id="UP000193240">
    <property type="component" value="Unassembled WGS sequence"/>
</dbReference>
<keyword evidence="3" id="KW-1185">Reference proteome</keyword>
<keyword evidence="1" id="KW-0732">Signal</keyword>
<dbReference type="InterPro" id="IPR029063">
    <property type="entry name" value="SAM-dependent_MTases_sf"/>
</dbReference>
<accession>A0A1Y2LYP3</accession>
<feature type="chain" id="PRO_5012666278" description="EthD domain-containing protein" evidence="1">
    <location>
        <begin position="17"/>
        <end position="144"/>
    </location>
</feature>
<evidence type="ECO:0000313" key="3">
    <source>
        <dbReference type="Proteomes" id="UP000193240"/>
    </source>
</evidence>
<dbReference type="PANTHER" id="PTHR43712">
    <property type="entry name" value="PUTATIVE (AFU_ORTHOLOGUE AFUA_4G14580)-RELATED"/>
    <property type="match status" value="1"/>
</dbReference>
<name>A0A1Y2LYP3_EPING</name>
<dbReference type="EMBL" id="KZ107846">
    <property type="protein sequence ID" value="OSS48317.1"/>
    <property type="molecule type" value="Genomic_DNA"/>
</dbReference>
<proteinExistence type="predicted"/>
<sequence length="144" mass="16099">MLRLLVHLSIFAITPSSPPTYTVLSFSYTLTAHSPLRSAMLHFSESFPMTASMPTYFEANGYKNPQDARHAPFSFAYQCDGTTYFEFLNKPENERMANAFNATMALQKQGEEETLVSTYPVGERLSIDDAERVLFVDVDGGVGH</sequence>
<evidence type="ECO:0000256" key="1">
    <source>
        <dbReference type="SAM" id="SignalP"/>
    </source>
</evidence>
<organism evidence="2 3">
    <name type="scientific">Epicoccum nigrum</name>
    <name type="common">Soil fungus</name>
    <name type="synonym">Epicoccum purpurascens</name>
    <dbReference type="NCBI Taxonomy" id="105696"/>
    <lineage>
        <taxon>Eukaryota</taxon>
        <taxon>Fungi</taxon>
        <taxon>Dikarya</taxon>
        <taxon>Ascomycota</taxon>
        <taxon>Pezizomycotina</taxon>
        <taxon>Dothideomycetes</taxon>
        <taxon>Pleosporomycetidae</taxon>
        <taxon>Pleosporales</taxon>
        <taxon>Pleosporineae</taxon>
        <taxon>Didymellaceae</taxon>
        <taxon>Epicoccum</taxon>
    </lineage>
</organism>
<dbReference type="Gene3D" id="3.40.50.150">
    <property type="entry name" value="Vaccinia Virus protein VP39"/>
    <property type="match status" value="1"/>
</dbReference>
<dbReference type="PANTHER" id="PTHR43712:SF11">
    <property type="entry name" value="O-METHYLTRANSFERASE (AFU_ORTHOLOGUE AFUA_2G17820)-RELATED"/>
    <property type="match status" value="1"/>
</dbReference>
<reference evidence="2 3" key="1">
    <citation type="journal article" date="2017" name="Genome Announc.">
        <title>Genome sequence of the saprophytic ascomycete Epicoccum nigrum ICMP 19927 strain isolated from New Zealand.</title>
        <authorList>
            <person name="Fokin M."/>
            <person name="Fleetwood D."/>
            <person name="Weir B.S."/>
            <person name="Villas-Boas S.G."/>
        </authorList>
    </citation>
    <scope>NUCLEOTIDE SEQUENCE [LARGE SCALE GENOMIC DNA]</scope>
    <source>
        <strain evidence="2 3">ICMP 19927</strain>
    </source>
</reference>